<comment type="caution">
    <text evidence="2">The sequence shown here is derived from an EMBL/GenBank/DDBJ whole genome shotgun (WGS) entry which is preliminary data.</text>
</comment>
<evidence type="ECO:0000313" key="2">
    <source>
        <dbReference type="EMBL" id="MEE2061047.1"/>
    </source>
</evidence>
<dbReference type="PIRSF" id="PIRSF021700">
    <property type="entry name" value="3_dmu_93_MTrfase"/>
    <property type="match status" value="1"/>
</dbReference>
<feature type="domain" description="PhnB-like" evidence="1">
    <location>
        <begin position="4"/>
        <end position="117"/>
    </location>
</feature>
<gene>
    <name evidence="2" type="ORF">Q7514_26330</name>
</gene>
<dbReference type="PANTHER" id="PTHR33990:SF2">
    <property type="entry name" value="PHNB-LIKE DOMAIN-CONTAINING PROTEIN"/>
    <property type="match status" value="1"/>
</dbReference>
<keyword evidence="3" id="KW-1185">Reference proteome</keyword>
<dbReference type="InterPro" id="IPR028973">
    <property type="entry name" value="PhnB-like"/>
</dbReference>
<dbReference type="InterPro" id="IPR029068">
    <property type="entry name" value="Glyas_Bleomycin-R_OHBP_Dase"/>
</dbReference>
<dbReference type="Proteomes" id="UP001336020">
    <property type="component" value="Unassembled WGS sequence"/>
</dbReference>
<organism evidence="2 3">
    <name type="scientific">Rhodococcus artemisiae</name>
    <dbReference type="NCBI Taxonomy" id="714159"/>
    <lineage>
        <taxon>Bacteria</taxon>
        <taxon>Bacillati</taxon>
        <taxon>Actinomycetota</taxon>
        <taxon>Actinomycetes</taxon>
        <taxon>Mycobacteriales</taxon>
        <taxon>Nocardiaceae</taxon>
        <taxon>Rhodococcus</taxon>
    </lineage>
</organism>
<dbReference type="Pfam" id="PF06983">
    <property type="entry name" value="3-dmu-9_3-mt"/>
    <property type="match status" value="1"/>
</dbReference>
<proteinExistence type="predicted"/>
<evidence type="ECO:0000259" key="1">
    <source>
        <dbReference type="Pfam" id="PF06983"/>
    </source>
</evidence>
<evidence type="ECO:0000313" key="3">
    <source>
        <dbReference type="Proteomes" id="UP001336020"/>
    </source>
</evidence>
<name>A0ABU7LJG6_9NOCA</name>
<dbReference type="RefSeq" id="WP_330136229.1">
    <property type="nucleotide sequence ID" value="NZ_JAUTXY010000016.1"/>
</dbReference>
<dbReference type="EMBL" id="JAUTXY010000016">
    <property type="protein sequence ID" value="MEE2061047.1"/>
    <property type="molecule type" value="Genomic_DNA"/>
</dbReference>
<dbReference type="PANTHER" id="PTHR33990">
    <property type="entry name" value="PROTEIN YJDN-RELATED"/>
    <property type="match status" value="1"/>
</dbReference>
<dbReference type="SUPFAM" id="SSF54593">
    <property type="entry name" value="Glyoxalase/Bleomycin resistance protein/Dihydroxybiphenyl dioxygenase"/>
    <property type="match status" value="1"/>
</dbReference>
<accession>A0ABU7LJG6</accession>
<dbReference type="Gene3D" id="3.10.180.10">
    <property type="entry name" value="2,3-Dihydroxybiphenyl 1,2-Dioxygenase, domain 1"/>
    <property type="match status" value="1"/>
</dbReference>
<reference evidence="2 3" key="1">
    <citation type="submission" date="2023-07" db="EMBL/GenBank/DDBJ databases">
        <authorList>
            <person name="Girao M."/>
            <person name="Carvalho M.F."/>
        </authorList>
    </citation>
    <scope>NUCLEOTIDE SEQUENCE [LARGE SCALE GENOMIC DNA]</scope>
    <source>
        <strain evidence="2 3">YIM65754</strain>
    </source>
</reference>
<sequence>MPALTPCLWFDMNAQEAAEFYASVFPNSKILSTSYYPEDGPFPPGTVLTVEFELDGSRFTGLNGGPQFTFSEAVSFKIDCGDQDEVDHYWNSLIADGGEESQCGWLKDRFGVSWQVVPRRLMELLTDPDPKVAERVSDVMMKMRKIEIAPLEEAARG</sequence>
<dbReference type="InterPro" id="IPR009725">
    <property type="entry name" value="3_dmu_93_MTrfase"/>
</dbReference>
<dbReference type="CDD" id="cd06588">
    <property type="entry name" value="PhnB_like"/>
    <property type="match status" value="1"/>
</dbReference>
<protein>
    <submittedName>
        <fullName evidence="2">VOC family protein</fullName>
    </submittedName>
</protein>